<keyword evidence="5" id="KW-0444">Lipid biosynthesis</keyword>
<keyword evidence="14" id="KW-1185">Reference proteome</keyword>
<dbReference type="SUPFAM" id="SSF52777">
    <property type="entry name" value="CoA-dependent acyltransferases"/>
    <property type="match status" value="1"/>
</dbReference>
<dbReference type="NCBIfam" id="TIGR02946">
    <property type="entry name" value="acyl_WS_DGAT"/>
    <property type="match status" value="1"/>
</dbReference>
<evidence type="ECO:0000256" key="9">
    <source>
        <dbReference type="ARBA" id="ARBA00023315"/>
    </source>
</evidence>
<evidence type="ECO:0000259" key="12">
    <source>
        <dbReference type="Pfam" id="PF06974"/>
    </source>
</evidence>
<dbReference type="RefSeq" id="WP_229430367.1">
    <property type="nucleotide sequence ID" value="NZ_JAJHPV010000002.1"/>
</dbReference>
<comment type="similarity">
    <text evidence="3">Belongs to the long-chain O-acyltransferase family.</text>
</comment>
<dbReference type="EMBL" id="JAJHPV010000002">
    <property type="protein sequence ID" value="MCC6069430.1"/>
    <property type="molecule type" value="Genomic_DNA"/>
</dbReference>
<dbReference type="InterPro" id="IPR014292">
    <property type="entry name" value="Acyl_transf_WS/DGAT"/>
</dbReference>
<evidence type="ECO:0000313" key="14">
    <source>
        <dbReference type="Proteomes" id="UP001198701"/>
    </source>
</evidence>
<feature type="domain" description="O-acyltransferase WSD1 C-terminal" evidence="12">
    <location>
        <begin position="309"/>
        <end position="450"/>
    </location>
</feature>
<evidence type="ECO:0000256" key="3">
    <source>
        <dbReference type="ARBA" id="ARBA00009587"/>
    </source>
</evidence>
<evidence type="ECO:0000256" key="4">
    <source>
        <dbReference type="ARBA" id="ARBA00013244"/>
    </source>
</evidence>
<keyword evidence="8" id="KW-0443">Lipid metabolism</keyword>
<gene>
    <name evidence="13" type="ORF">LMJ30_00465</name>
</gene>
<name>A0ABS8IQ42_9BURK</name>
<keyword evidence="7" id="KW-0319">Glycerol metabolism</keyword>
<dbReference type="PANTHER" id="PTHR31650:SF1">
    <property type="entry name" value="WAX ESTER SYNTHASE_DIACYLGLYCEROL ACYLTRANSFERASE 4-RELATED"/>
    <property type="match status" value="1"/>
</dbReference>
<protein>
    <recommendedName>
        <fullName evidence="4">diacylglycerol O-acyltransferase</fullName>
        <ecNumber evidence="4">2.3.1.20</ecNumber>
    </recommendedName>
</protein>
<dbReference type="InterPro" id="IPR023213">
    <property type="entry name" value="CAT-like_dom_sf"/>
</dbReference>
<comment type="pathway">
    <text evidence="2">Lipid metabolism.</text>
</comment>
<comment type="caution">
    <text evidence="13">The sequence shown here is derived from an EMBL/GenBank/DDBJ whole genome shotgun (WGS) entry which is preliminary data.</text>
</comment>
<evidence type="ECO:0000256" key="8">
    <source>
        <dbReference type="ARBA" id="ARBA00023098"/>
    </source>
</evidence>
<comment type="catalytic activity">
    <reaction evidence="10">
        <text>an acyl-CoA + a 1,2-diacyl-sn-glycerol = a triacyl-sn-glycerol + CoA</text>
        <dbReference type="Rhea" id="RHEA:10868"/>
        <dbReference type="ChEBI" id="CHEBI:17815"/>
        <dbReference type="ChEBI" id="CHEBI:57287"/>
        <dbReference type="ChEBI" id="CHEBI:58342"/>
        <dbReference type="ChEBI" id="CHEBI:64615"/>
        <dbReference type="EC" id="2.3.1.20"/>
    </reaction>
</comment>
<evidence type="ECO:0000256" key="7">
    <source>
        <dbReference type="ARBA" id="ARBA00022798"/>
    </source>
</evidence>
<evidence type="ECO:0000256" key="2">
    <source>
        <dbReference type="ARBA" id="ARBA00005189"/>
    </source>
</evidence>
<accession>A0ABS8IQ42</accession>
<keyword evidence="6" id="KW-0808">Transferase</keyword>
<dbReference type="EC" id="2.3.1.20" evidence="4"/>
<evidence type="ECO:0000259" key="11">
    <source>
        <dbReference type="Pfam" id="PF03007"/>
    </source>
</evidence>
<keyword evidence="9" id="KW-0012">Acyltransferase</keyword>
<dbReference type="Pfam" id="PF06974">
    <property type="entry name" value="WS_DGAT_C"/>
    <property type="match status" value="1"/>
</dbReference>
<sequence>MSQEEWLSAVDAAWLRMDRPTNLMMICGMMMLDGHVELERLKDVIRTRMLCLHRFHQRVADTGSRPRWELDPHFDLDWHVRRVALGEASLQELTSDLISTPLDPARPMWQWHLVDGPGGSALIMRIHHCYGDGFAMLHVIEAITDLGERVTRPPPGDLDGADAGLSALERVLGPVASTLGDVLRGAAALADAGAGLLRHPGNAWSSGTSAASLLYQAGAIAAMTPDSPTRLKGDLGAMKRAAWSAPLPLAEVKGLACAFGCSVNDVLVACVTAALRAYLLERGDVVDGKEVRALVPVNLRPPGPISELGNRFGLVFLDLPISIVDPLVRVHEVHRRMLALKQSQQALVAFGILAGLGVAPDFLKERVVDALAANASMVVTNVRGPGQPRWLAGRRITRQVFWVPQSGGIGLGISILSYAGEVSFAAVSDAQRIPDPATLMERVATEFEALVLTALMSHWPGEPTRRRRPASRAPGRR</sequence>
<proteinExistence type="inferred from homology"/>
<evidence type="ECO:0000256" key="10">
    <source>
        <dbReference type="ARBA" id="ARBA00048109"/>
    </source>
</evidence>
<reference evidence="13 14" key="1">
    <citation type="submission" date="2021-11" db="EMBL/GenBank/DDBJ databases">
        <authorList>
            <person name="Huq M.A."/>
        </authorList>
    </citation>
    <scope>NUCLEOTIDE SEQUENCE [LARGE SCALE GENOMIC DNA]</scope>
    <source>
        <strain evidence="13 14">MAHUQ-52</strain>
    </source>
</reference>
<evidence type="ECO:0000256" key="6">
    <source>
        <dbReference type="ARBA" id="ARBA00022679"/>
    </source>
</evidence>
<dbReference type="InterPro" id="IPR045034">
    <property type="entry name" value="O-acyltransferase_WSD1-like"/>
</dbReference>
<evidence type="ECO:0000256" key="1">
    <source>
        <dbReference type="ARBA" id="ARBA00004771"/>
    </source>
</evidence>
<dbReference type="Proteomes" id="UP001198701">
    <property type="component" value="Unassembled WGS sequence"/>
</dbReference>
<feature type="domain" description="O-acyltransferase WSD1-like N-terminal" evidence="11">
    <location>
        <begin position="7"/>
        <end position="266"/>
    </location>
</feature>
<comment type="pathway">
    <text evidence="1">Glycerolipid metabolism; triacylglycerol biosynthesis.</text>
</comment>
<dbReference type="Pfam" id="PF03007">
    <property type="entry name" value="WS_DGAT_cat"/>
    <property type="match status" value="1"/>
</dbReference>
<dbReference type="InterPro" id="IPR009721">
    <property type="entry name" value="O-acyltransferase_WSD1_C"/>
</dbReference>
<dbReference type="PANTHER" id="PTHR31650">
    <property type="entry name" value="O-ACYLTRANSFERASE (WSD1-LIKE) FAMILY PROTEIN"/>
    <property type="match status" value="1"/>
</dbReference>
<dbReference type="InterPro" id="IPR004255">
    <property type="entry name" value="O-acyltransferase_WSD1_N"/>
</dbReference>
<organism evidence="13 14">
    <name type="scientific">Massilia agrisoli</name>
    <dbReference type="NCBI Taxonomy" id="2892444"/>
    <lineage>
        <taxon>Bacteria</taxon>
        <taxon>Pseudomonadati</taxon>
        <taxon>Pseudomonadota</taxon>
        <taxon>Betaproteobacteria</taxon>
        <taxon>Burkholderiales</taxon>
        <taxon>Oxalobacteraceae</taxon>
        <taxon>Telluria group</taxon>
        <taxon>Massilia</taxon>
    </lineage>
</organism>
<evidence type="ECO:0000256" key="5">
    <source>
        <dbReference type="ARBA" id="ARBA00022516"/>
    </source>
</evidence>
<evidence type="ECO:0000313" key="13">
    <source>
        <dbReference type="EMBL" id="MCC6069430.1"/>
    </source>
</evidence>
<dbReference type="Gene3D" id="3.30.559.10">
    <property type="entry name" value="Chloramphenicol acetyltransferase-like domain"/>
    <property type="match status" value="1"/>
</dbReference>